<dbReference type="KEGG" id="enc:ECL_01104"/>
<dbReference type="EMBL" id="CP001918">
    <property type="protein sequence ID" value="ADF60665.1"/>
    <property type="molecule type" value="Genomic_DNA"/>
</dbReference>
<keyword evidence="1" id="KW-0732">Signal</keyword>
<dbReference type="PANTHER" id="PTHR33420">
    <property type="entry name" value="FIMBRIAL SUBUNIT ELFA-RELATED"/>
    <property type="match status" value="1"/>
</dbReference>
<evidence type="ECO:0000259" key="2">
    <source>
        <dbReference type="Pfam" id="PF00419"/>
    </source>
</evidence>
<sequence>MKMNKLFTALVLASGMAAFGAQADQGSGVVTFTGSVIDAPCSIAAGDEDQTISLGQVSSSAVANGGTSTPVPFYIHLENCSVETATTVTTTFSGADSSVDGAVLGVTGNATDVGIVMTDGDSNTITLGEATSGQNVVNGDNTLTYSAYIIGGEAPTEGDFTAVTNWTLAYE</sequence>
<evidence type="ECO:0000313" key="4">
    <source>
        <dbReference type="Proteomes" id="UP000002363"/>
    </source>
</evidence>
<dbReference type="Pfam" id="PF00419">
    <property type="entry name" value="Fimbrial"/>
    <property type="match status" value="1"/>
</dbReference>
<evidence type="ECO:0000256" key="1">
    <source>
        <dbReference type="SAM" id="SignalP"/>
    </source>
</evidence>
<dbReference type="HOGENOM" id="CLU_088965_3_1_6"/>
<dbReference type="AlphaFoldDB" id="A0A0H3CG96"/>
<keyword evidence="4" id="KW-1185">Reference proteome</keyword>
<dbReference type="InterPro" id="IPR050263">
    <property type="entry name" value="Bact_Fimbrial_Adh_Pro"/>
</dbReference>
<dbReference type="RefSeq" id="WP_013095775.1">
    <property type="nucleotide sequence ID" value="NC_014121.1"/>
</dbReference>
<dbReference type="InterPro" id="IPR008966">
    <property type="entry name" value="Adhesion_dom_sf"/>
</dbReference>
<dbReference type="SUPFAM" id="SSF49401">
    <property type="entry name" value="Bacterial adhesins"/>
    <property type="match status" value="1"/>
</dbReference>
<dbReference type="EnsemblBacteria" id="ADF60665">
    <property type="protein sequence ID" value="ADF60665"/>
    <property type="gene ID" value="ECL_01104"/>
</dbReference>
<dbReference type="InterPro" id="IPR036937">
    <property type="entry name" value="Adhesion_dom_fimbrial_sf"/>
</dbReference>
<gene>
    <name evidence="3" type="ordered locus">ECL_01104</name>
</gene>
<protein>
    <recommendedName>
        <fullName evidence="2">Fimbrial-type adhesion domain-containing protein</fullName>
    </recommendedName>
</protein>
<dbReference type="STRING" id="716541.ECL_01104"/>
<dbReference type="PATRIC" id="fig|716541.4.peg.1357"/>
<name>A0A0H3CG96_ENTCC</name>
<proteinExistence type="predicted"/>
<feature type="chain" id="PRO_5002606344" description="Fimbrial-type adhesion domain-containing protein" evidence="1">
    <location>
        <begin position="24"/>
        <end position="171"/>
    </location>
</feature>
<dbReference type="Proteomes" id="UP000002363">
    <property type="component" value="Chromosome"/>
</dbReference>
<dbReference type="PANTHER" id="PTHR33420:SF26">
    <property type="entry name" value="FIMBRIAL SUBUNIT"/>
    <property type="match status" value="1"/>
</dbReference>
<dbReference type="GO" id="GO:0043709">
    <property type="term" value="P:cell adhesion involved in single-species biofilm formation"/>
    <property type="evidence" value="ECO:0007669"/>
    <property type="project" value="TreeGrafter"/>
</dbReference>
<evidence type="ECO:0000313" key="3">
    <source>
        <dbReference type="EMBL" id="ADF60665.1"/>
    </source>
</evidence>
<reference evidence="3 4" key="1">
    <citation type="journal article" date="2010" name="J. Bacteriol.">
        <title>Complete genome sequence of Enterobacter cloacae subsp. cloacae type strain ATCC 13047.</title>
        <authorList>
            <person name="Ren Y."/>
            <person name="Ren Y."/>
            <person name="Zhou Z."/>
            <person name="Guo X."/>
            <person name="Li Y."/>
            <person name="Feng L."/>
            <person name="Wang L."/>
        </authorList>
    </citation>
    <scope>NUCLEOTIDE SEQUENCE [LARGE SCALE GENOMIC DNA]</scope>
    <source>
        <strain evidence="4">ATCC 13047 / DSM 30054 / NBRC 13535 / NCTC 10005 / WDCM 00083 / NCDC 279-56</strain>
    </source>
</reference>
<dbReference type="Gene3D" id="2.60.40.1090">
    <property type="entry name" value="Fimbrial-type adhesion domain"/>
    <property type="match status" value="1"/>
</dbReference>
<dbReference type="eggNOG" id="COG3539">
    <property type="taxonomic scope" value="Bacteria"/>
</dbReference>
<dbReference type="OrthoDB" id="6522787at2"/>
<feature type="domain" description="Fimbrial-type adhesion" evidence="2">
    <location>
        <begin position="31"/>
        <end position="170"/>
    </location>
</feature>
<accession>A0A0H3CG96</accession>
<feature type="signal peptide" evidence="1">
    <location>
        <begin position="1"/>
        <end position="23"/>
    </location>
</feature>
<dbReference type="GO" id="GO:0009289">
    <property type="term" value="C:pilus"/>
    <property type="evidence" value="ECO:0007669"/>
    <property type="project" value="InterPro"/>
</dbReference>
<organism evidence="3 4">
    <name type="scientific">Enterobacter cloacae subsp. cloacae (strain ATCC 13047 / DSM 30054 / NBRC 13535 / NCTC 10005 / WDCM 00083 / NCDC 279-56)</name>
    <dbReference type="NCBI Taxonomy" id="716541"/>
    <lineage>
        <taxon>Bacteria</taxon>
        <taxon>Pseudomonadati</taxon>
        <taxon>Pseudomonadota</taxon>
        <taxon>Gammaproteobacteria</taxon>
        <taxon>Enterobacterales</taxon>
        <taxon>Enterobacteriaceae</taxon>
        <taxon>Enterobacter</taxon>
        <taxon>Enterobacter cloacae complex</taxon>
    </lineage>
</organism>
<dbReference type="InterPro" id="IPR000259">
    <property type="entry name" value="Adhesion_dom_fimbrial"/>
</dbReference>